<dbReference type="InterPro" id="IPR001678">
    <property type="entry name" value="MeTrfase_RsmB-F_NOP2_dom"/>
</dbReference>
<accession>A0A1X0YA82</accession>
<keyword evidence="10 14" id="KW-0694">RNA-binding</keyword>
<dbReference type="NCBIfam" id="NF011494">
    <property type="entry name" value="PRK14902.1"/>
    <property type="match status" value="1"/>
</dbReference>
<evidence type="ECO:0000256" key="2">
    <source>
        <dbReference type="ARBA" id="ARBA00004496"/>
    </source>
</evidence>
<dbReference type="InterPro" id="IPR006027">
    <property type="entry name" value="NusB_RsmB_TIM44"/>
</dbReference>
<dbReference type="PANTHER" id="PTHR22807">
    <property type="entry name" value="NOP2 YEAST -RELATED NOL1/NOP2/FMU SUN DOMAIN-CONTAINING"/>
    <property type="match status" value="1"/>
</dbReference>
<dbReference type="Gene3D" id="3.30.70.1170">
    <property type="entry name" value="Sun protein, domain 3"/>
    <property type="match status" value="1"/>
</dbReference>
<dbReference type="GO" id="GO:0005737">
    <property type="term" value="C:cytoplasm"/>
    <property type="evidence" value="ECO:0007669"/>
    <property type="project" value="UniProtKB-SubCell"/>
</dbReference>
<keyword evidence="8 14" id="KW-0808">Transferase</keyword>
<dbReference type="InterPro" id="IPR054728">
    <property type="entry name" value="RsmB-like_ferredoxin"/>
</dbReference>
<dbReference type="PRINTS" id="PR02008">
    <property type="entry name" value="RCMTFAMILY"/>
</dbReference>
<dbReference type="SUPFAM" id="SSF48013">
    <property type="entry name" value="NusB-like"/>
    <property type="match status" value="1"/>
</dbReference>
<comment type="function">
    <text evidence="1">Specifically methylates the cytosine at position 967 (m5C967) of 16S rRNA.</text>
</comment>
<keyword evidence="7 14" id="KW-0489">Methyltransferase</keyword>
<dbReference type="PANTHER" id="PTHR22807:SF53">
    <property type="entry name" value="RIBOSOMAL RNA SMALL SUBUNIT METHYLTRANSFERASE B-RELATED"/>
    <property type="match status" value="1"/>
</dbReference>
<proteinExistence type="inferred from homology"/>
<keyword evidence="17" id="KW-1185">Reference proteome</keyword>
<comment type="subcellular location">
    <subcellularLocation>
        <location evidence="2">Cytoplasm</location>
    </subcellularLocation>
</comment>
<dbReference type="InterPro" id="IPR018314">
    <property type="entry name" value="RsmB/NOL1/NOP2-like_CS"/>
</dbReference>
<dbReference type="Pfam" id="PF01029">
    <property type="entry name" value="NusB"/>
    <property type="match status" value="1"/>
</dbReference>
<dbReference type="AlphaFoldDB" id="A0A1X0YA82"/>
<evidence type="ECO:0000256" key="8">
    <source>
        <dbReference type="ARBA" id="ARBA00022679"/>
    </source>
</evidence>
<dbReference type="PROSITE" id="PS01153">
    <property type="entry name" value="NOL1_NOP2_SUN"/>
    <property type="match status" value="1"/>
</dbReference>
<evidence type="ECO:0000256" key="5">
    <source>
        <dbReference type="ARBA" id="ARBA00022490"/>
    </source>
</evidence>
<protein>
    <recommendedName>
        <fullName evidence="4">16S rRNA (cytosine(967)-C(5))-methyltransferase</fullName>
        <ecNumber evidence="4">2.1.1.176</ecNumber>
    </recommendedName>
    <alternativeName>
        <fullName evidence="11">16S rRNA m5C967 methyltransferase</fullName>
    </alternativeName>
    <alternativeName>
        <fullName evidence="12">rRNA (cytosine-C(5)-)-methyltransferase RsmB</fullName>
    </alternativeName>
</protein>
<feature type="active site" description="Nucleophile" evidence="14">
    <location>
        <position position="390"/>
    </location>
</feature>
<evidence type="ECO:0000256" key="1">
    <source>
        <dbReference type="ARBA" id="ARBA00002724"/>
    </source>
</evidence>
<dbReference type="GO" id="GO:0003723">
    <property type="term" value="F:RNA binding"/>
    <property type="evidence" value="ECO:0007669"/>
    <property type="project" value="UniProtKB-UniRule"/>
</dbReference>
<reference evidence="16 17" key="1">
    <citation type="submission" date="2017-03" db="EMBL/GenBank/DDBJ databases">
        <title>Genome sequence of Geothermobacter sp. EPR-M, Deep-Sea Iron Reducer.</title>
        <authorList>
            <person name="Tully B."/>
            <person name="Savalia P."/>
            <person name="Abuyen K."/>
            <person name="Baughan C."/>
            <person name="Romero E."/>
            <person name="Ronkowski C."/>
            <person name="Torres B."/>
            <person name="Tremblay J."/>
            <person name="Trujillo A."/>
            <person name="Tyler M."/>
            <person name="Perez-Rodriguez I."/>
            <person name="Amend J."/>
        </authorList>
    </citation>
    <scope>NUCLEOTIDE SEQUENCE [LARGE SCALE GENOMIC DNA]</scope>
    <source>
        <strain evidence="16 17">EPR-M</strain>
    </source>
</reference>
<dbReference type="InterPro" id="IPR023267">
    <property type="entry name" value="RCMT"/>
</dbReference>
<feature type="binding site" evidence="14">
    <location>
        <position position="318"/>
    </location>
    <ligand>
        <name>S-adenosyl-L-methionine</name>
        <dbReference type="ChEBI" id="CHEBI:59789"/>
    </ligand>
</feature>
<feature type="binding site" evidence="14">
    <location>
        <position position="337"/>
    </location>
    <ligand>
        <name>S-adenosyl-L-methionine</name>
        <dbReference type="ChEBI" id="CHEBI:59789"/>
    </ligand>
</feature>
<feature type="domain" description="SAM-dependent MTase RsmB/NOP-type" evidence="15">
    <location>
        <begin position="180"/>
        <end position="453"/>
    </location>
</feature>
<evidence type="ECO:0000256" key="4">
    <source>
        <dbReference type="ARBA" id="ARBA00012140"/>
    </source>
</evidence>
<dbReference type="PROSITE" id="PS51686">
    <property type="entry name" value="SAM_MT_RSMB_NOP"/>
    <property type="match status" value="1"/>
</dbReference>
<feature type="binding site" evidence="14">
    <location>
        <position position="291"/>
    </location>
    <ligand>
        <name>S-adenosyl-L-methionine</name>
        <dbReference type="ChEBI" id="CHEBI:59789"/>
    </ligand>
</feature>
<evidence type="ECO:0000256" key="13">
    <source>
        <dbReference type="ARBA" id="ARBA00047283"/>
    </source>
</evidence>
<evidence type="ECO:0000256" key="7">
    <source>
        <dbReference type="ARBA" id="ARBA00022603"/>
    </source>
</evidence>
<evidence type="ECO:0000256" key="3">
    <source>
        <dbReference type="ARBA" id="ARBA00007494"/>
    </source>
</evidence>
<evidence type="ECO:0000256" key="10">
    <source>
        <dbReference type="ARBA" id="ARBA00022884"/>
    </source>
</evidence>
<gene>
    <name evidence="16" type="ORF">B5V00_04995</name>
</gene>
<dbReference type="InterPro" id="IPR004573">
    <property type="entry name" value="rRNA_ssu_MeTfrase_B"/>
</dbReference>
<dbReference type="GO" id="GO:0006355">
    <property type="term" value="P:regulation of DNA-templated transcription"/>
    <property type="evidence" value="ECO:0007669"/>
    <property type="project" value="InterPro"/>
</dbReference>
<feature type="binding site" evidence="14">
    <location>
        <begin position="267"/>
        <end position="273"/>
    </location>
    <ligand>
        <name>S-adenosyl-L-methionine</name>
        <dbReference type="ChEBI" id="CHEBI:59789"/>
    </ligand>
</feature>
<dbReference type="Proteomes" id="UP000193136">
    <property type="component" value="Unassembled WGS sequence"/>
</dbReference>
<comment type="similarity">
    <text evidence="3 14">Belongs to the class I-like SAM-binding methyltransferase superfamily. RsmB/NOP family.</text>
</comment>
<dbReference type="EC" id="2.1.1.176" evidence="4"/>
<evidence type="ECO:0000313" key="16">
    <source>
        <dbReference type="EMBL" id="ORJ62111.1"/>
    </source>
</evidence>
<dbReference type="Pfam" id="PF22458">
    <property type="entry name" value="RsmF-B_ferredox"/>
    <property type="match status" value="1"/>
</dbReference>
<dbReference type="OrthoDB" id="9810297at2"/>
<organism evidence="16 17">
    <name type="scientific">Geothermobacter hydrogeniphilus</name>
    <dbReference type="NCBI Taxonomy" id="1969733"/>
    <lineage>
        <taxon>Bacteria</taxon>
        <taxon>Pseudomonadati</taxon>
        <taxon>Thermodesulfobacteriota</taxon>
        <taxon>Desulfuromonadia</taxon>
        <taxon>Desulfuromonadales</taxon>
        <taxon>Geothermobacteraceae</taxon>
        <taxon>Geothermobacter</taxon>
    </lineage>
</organism>
<dbReference type="InterPro" id="IPR049560">
    <property type="entry name" value="MeTrfase_RsmB-F_NOP2_cat"/>
</dbReference>
<evidence type="ECO:0000256" key="6">
    <source>
        <dbReference type="ARBA" id="ARBA00022552"/>
    </source>
</evidence>
<dbReference type="Pfam" id="PF01189">
    <property type="entry name" value="Methyltr_RsmB-F"/>
    <property type="match status" value="1"/>
</dbReference>
<dbReference type="RefSeq" id="WP_085009665.1">
    <property type="nucleotide sequence ID" value="NZ_NAAD01000004.1"/>
</dbReference>
<dbReference type="GO" id="GO:0008649">
    <property type="term" value="F:rRNA methyltransferase activity"/>
    <property type="evidence" value="ECO:0007669"/>
    <property type="project" value="InterPro"/>
</dbReference>
<dbReference type="Gene3D" id="1.10.940.10">
    <property type="entry name" value="NusB-like"/>
    <property type="match status" value="1"/>
</dbReference>
<evidence type="ECO:0000259" key="15">
    <source>
        <dbReference type="PROSITE" id="PS51686"/>
    </source>
</evidence>
<evidence type="ECO:0000313" key="17">
    <source>
        <dbReference type="Proteomes" id="UP000193136"/>
    </source>
</evidence>
<dbReference type="InterPro" id="IPR029063">
    <property type="entry name" value="SAM-dependent_MTases_sf"/>
</dbReference>
<dbReference type="STRING" id="1969733.B5V00_04995"/>
<dbReference type="CDD" id="cd02440">
    <property type="entry name" value="AdoMet_MTases"/>
    <property type="match status" value="1"/>
</dbReference>
<name>A0A1X0YA82_9BACT</name>
<sequence length="454" mass="50262">MPRSPRPRNLSDPRLLAFEILQRVEQGAYADLALDDVLRRRGVSDPRDRGLLTKLVYGVLRKRGRLDYVLARHCRQPLGKLETKVLQILRLGAYQVLELERIPPSAAVNTSVNLARQVGLQRASGFINGVLRGLLRGLPQLVWPDERKNPLDHLQHACSLPRWLAKRWLAVYGAETAIRLAVAQLQPAPLSLRCNTLKVSREELLADLERRGIAARACRFAAEGVVLDDRRGLEVLPADWFQVQDEASMLVAPLLGVRSGETILDCCAAPGGKTTHLAALGDNRLAITALDLHPQRVELIRAGARRLGCAGIEACVRDMTQSADFPAPAGFDRVLVDAPCSGLGVLRHNPETRWRRKPESLGELSALQGAILGRAAELLKPGGVLVYSVCTVTEEETGQVLEGFLAAHPQFVLEDLREVMPQWAELCDRQGCLSTWPRHPFLDGFFAARLRRRI</sequence>
<evidence type="ECO:0000256" key="12">
    <source>
        <dbReference type="ARBA" id="ARBA00031088"/>
    </source>
</evidence>
<evidence type="ECO:0000256" key="11">
    <source>
        <dbReference type="ARBA" id="ARBA00030399"/>
    </source>
</evidence>
<evidence type="ECO:0000256" key="9">
    <source>
        <dbReference type="ARBA" id="ARBA00022691"/>
    </source>
</evidence>
<keyword evidence="6" id="KW-0698">rRNA processing</keyword>
<evidence type="ECO:0000256" key="14">
    <source>
        <dbReference type="PROSITE-ProRule" id="PRU01023"/>
    </source>
</evidence>
<comment type="catalytic activity">
    <reaction evidence="13">
        <text>cytidine(967) in 16S rRNA + S-adenosyl-L-methionine = 5-methylcytidine(967) in 16S rRNA + S-adenosyl-L-homocysteine + H(+)</text>
        <dbReference type="Rhea" id="RHEA:42748"/>
        <dbReference type="Rhea" id="RHEA-COMP:10219"/>
        <dbReference type="Rhea" id="RHEA-COMP:10220"/>
        <dbReference type="ChEBI" id="CHEBI:15378"/>
        <dbReference type="ChEBI" id="CHEBI:57856"/>
        <dbReference type="ChEBI" id="CHEBI:59789"/>
        <dbReference type="ChEBI" id="CHEBI:74483"/>
        <dbReference type="ChEBI" id="CHEBI:82748"/>
        <dbReference type="EC" id="2.1.1.176"/>
    </reaction>
</comment>
<dbReference type="SUPFAM" id="SSF53335">
    <property type="entry name" value="S-adenosyl-L-methionine-dependent methyltransferases"/>
    <property type="match status" value="1"/>
</dbReference>
<dbReference type="InterPro" id="IPR035926">
    <property type="entry name" value="NusB-like_sf"/>
</dbReference>
<dbReference type="EMBL" id="NAAD01000004">
    <property type="protein sequence ID" value="ORJ62111.1"/>
    <property type="molecule type" value="Genomic_DNA"/>
</dbReference>
<dbReference type="Gene3D" id="3.40.50.150">
    <property type="entry name" value="Vaccinia Virus protein VP39"/>
    <property type="match status" value="1"/>
</dbReference>
<comment type="caution">
    <text evidence="16">The sequence shown here is derived from an EMBL/GenBank/DDBJ whole genome shotgun (WGS) entry which is preliminary data.</text>
</comment>
<dbReference type="NCBIfam" id="TIGR00563">
    <property type="entry name" value="rsmB"/>
    <property type="match status" value="1"/>
</dbReference>
<keyword evidence="5" id="KW-0963">Cytoplasm</keyword>
<keyword evidence="9 14" id="KW-0949">S-adenosyl-L-methionine</keyword>